<name>A0A024TLZ1_9STRA</name>
<feature type="compositionally biased region" description="Basic residues" evidence="1">
    <location>
        <begin position="673"/>
        <end position="684"/>
    </location>
</feature>
<dbReference type="VEuPathDB" id="FungiDB:H310_11347"/>
<dbReference type="eggNOG" id="ENOG502SA8W">
    <property type="taxonomic scope" value="Eukaryota"/>
</dbReference>
<feature type="region of interest" description="Disordered" evidence="1">
    <location>
        <begin position="991"/>
        <end position="1037"/>
    </location>
</feature>
<sequence length="1037" mass="111352">MPPCAETDGYFYQRIRDSTPRVGDPTSASATPAAGRHCRMSFIDTATPRPQKPGCFERLKSIKDVRQAMTKQPSIVDHVLRTTLSKESVGHHGGDTLRQTVRNTMVFQLKKSIGSMRSIACTVSSAAKAVKKFSMDEDAVSVSGAVPKLLGHENHVEEIRQAVIRLVADGEVKTELAEGERVSYDRQGDLKFYTDENLQRRLGLRVHPLLCRLTQMFWLMAGHPAAISMDFDGYQGILLRIHKVLIELFDVEESKVLIREDWVRDTNATNALTYELFHLSLFELIDIWCDSLKPDDYCNLLYLLMNGIAHMQSGTFRLRRLQDINYADVVEELHLKPRTPAQIELELDALEAEMAAISAAEAADAMATAVAPVVVQGDLTPASPTAGTTGTTEILTANHTHDDDMTLNIPSGRMNQLEHHDIRPTKLHKVKLAATHATAATTFRPDAMALAIPAREPADPPRPDVDLFGTTPQAPNPRNDVDASARVTTWAASDTSEAPASPLLDALLTTHHSSSNHHIHPSPGRHMSQAVQPTDMANVLANATSAFHSDMTKVDAPTPTLRRSTLARPVHSKRSVAYNPNLKDPTSPRKTSYQKVLAEAPTTSSGFFIKSISGFSSIPAGTPPSSLAPAQPSPKQDPTPPPQAQAHPGDATHGSSVYASRPPVFSLAGAKSPRGHPVWKPKRPGHNDRFGQGIPPPGSDQGSAAFSITGLGGHTENAMLLDAGRSINSLASSGPTMNMGPLTGNGIGILGGKPTYKPPKDVSIRPTGGVVMAPKQRDQGGLITSSPTKPETSAHPPGGLKLDDLRSPTVQNSPATSAHRDNRFATAPFDNRVAYSTAPQFDNRVGGGTKRGRQLVKQAETFASEMVQDLAAISFGNARPPSNASAPTSISGPPVSPTMRETDLRLGSPSAYSKLYRGGQRLLLHLTSQTVERDMAFDGQLVARRLSATTATPLQAKQSPEAFHGATTQPPQYDRNLANLQFSIHALNAPTSFKAQPPSPTPRHLPGKKPPPPSTGVSSPVGNGVGVVTATAIGKPR</sequence>
<feature type="region of interest" description="Disordered" evidence="1">
    <location>
        <begin position="552"/>
        <end position="596"/>
    </location>
</feature>
<dbReference type="OrthoDB" id="73493at2759"/>
<gene>
    <name evidence="2" type="ORF">H310_11347</name>
</gene>
<dbReference type="STRING" id="157072.A0A024TLZ1"/>
<accession>A0A024TLZ1</accession>
<feature type="region of interest" description="Disordered" evidence="1">
    <location>
        <begin position="619"/>
        <end position="685"/>
    </location>
</feature>
<dbReference type="AlphaFoldDB" id="A0A024TLZ1"/>
<reference evidence="2" key="1">
    <citation type="submission" date="2013-12" db="EMBL/GenBank/DDBJ databases">
        <title>The Genome Sequence of Aphanomyces invadans NJM9701.</title>
        <authorList>
            <consortium name="The Broad Institute Genomics Platform"/>
            <person name="Russ C."/>
            <person name="Tyler B."/>
            <person name="van West P."/>
            <person name="Dieguez-Uribeondo J."/>
            <person name="Young S.K."/>
            <person name="Zeng Q."/>
            <person name="Gargeya S."/>
            <person name="Fitzgerald M."/>
            <person name="Abouelleil A."/>
            <person name="Alvarado L."/>
            <person name="Chapman S.B."/>
            <person name="Gainer-Dewar J."/>
            <person name="Goldberg J."/>
            <person name="Griggs A."/>
            <person name="Gujja S."/>
            <person name="Hansen M."/>
            <person name="Howarth C."/>
            <person name="Imamovic A."/>
            <person name="Ireland A."/>
            <person name="Larimer J."/>
            <person name="McCowan C."/>
            <person name="Murphy C."/>
            <person name="Pearson M."/>
            <person name="Poon T.W."/>
            <person name="Priest M."/>
            <person name="Roberts A."/>
            <person name="Saif S."/>
            <person name="Shea T."/>
            <person name="Sykes S."/>
            <person name="Wortman J."/>
            <person name="Nusbaum C."/>
            <person name="Birren B."/>
        </authorList>
    </citation>
    <scope>NUCLEOTIDE SEQUENCE [LARGE SCALE GENOMIC DNA]</scope>
    <source>
        <strain evidence="2">NJM9701</strain>
    </source>
</reference>
<proteinExistence type="predicted"/>
<feature type="region of interest" description="Disordered" evidence="1">
    <location>
        <begin position="771"/>
        <end position="822"/>
    </location>
</feature>
<dbReference type="GeneID" id="20088397"/>
<dbReference type="RefSeq" id="XP_008876222.1">
    <property type="nucleotide sequence ID" value="XM_008878000.1"/>
</dbReference>
<organism evidence="2">
    <name type="scientific">Aphanomyces invadans</name>
    <dbReference type="NCBI Taxonomy" id="157072"/>
    <lineage>
        <taxon>Eukaryota</taxon>
        <taxon>Sar</taxon>
        <taxon>Stramenopiles</taxon>
        <taxon>Oomycota</taxon>
        <taxon>Saprolegniomycetes</taxon>
        <taxon>Saprolegniales</taxon>
        <taxon>Verrucalvaceae</taxon>
        <taxon>Aphanomyces</taxon>
    </lineage>
</organism>
<feature type="compositionally biased region" description="Low complexity" evidence="1">
    <location>
        <begin position="1015"/>
        <end position="1028"/>
    </location>
</feature>
<dbReference type="EMBL" id="KI913982">
    <property type="protein sequence ID" value="ETV95048.1"/>
    <property type="molecule type" value="Genomic_DNA"/>
</dbReference>
<feature type="compositionally biased region" description="Pro residues" evidence="1">
    <location>
        <begin position="997"/>
        <end position="1014"/>
    </location>
</feature>
<feature type="compositionally biased region" description="Polar residues" evidence="1">
    <location>
        <begin position="880"/>
        <end position="891"/>
    </location>
</feature>
<feature type="compositionally biased region" description="Polar residues" evidence="1">
    <location>
        <begin position="782"/>
        <end position="791"/>
    </location>
</feature>
<evidence type="ECO:0000256" key="1">
    <source>
        <dbReference type="SAM" id="MobiDB-lite"/>
    </source>
</evidence>
<feature type="region of interest" description="Disordered" evidence="1">
    <location>
        <begin position="951"/>
        <end position="973"/>
    </location>
</feature>
<feature type="region of interest" description="Disordered" evidence="1">
    <location>
        <begin position="878"/>
        <end position="904"/>
    </location>
</feature>
<evidence type="ECO:0000313" key="2">
    <source>
        <dbReference type="EMBL" id="ETV95048.1"/>
    </source>
</evidence>
<feature type="compositionally biased region" description="Pro residues" evidence="1">
    <location>
        <begin position="631"/>
        <end position="643"/>
    </location>
</feature>
<feature type="compositionally biased region" description="Low complexity" evidence="1">
    <location>
        <begin position="619"/>
        <end position="630"/>
    </location>
</feature>
<protein>
    <submittedName>
        <fullName evidence="2">Uncharacterized protein</fullName>
    </submittedName>
</protein>